<accession>A0A6G9IAW1</accession>
<dbReference type="FunCoup" id="A0A6G9IAW1">
    <property type="interactions" value="2"/>
</dbReference>
<dbReference type="Pfam" id="PF06945">
    <property type="entry name" value="DUF1289"/>
    <property type="match status" value="1"/>
</dbReference>
<protein>
    <submittedName>
        <fullName evidence="1">DUF1289 domain-containing protein</fullName>
    </submittedName>
</protein>
<dbReference type="AlphaFoldDB" id="A0A6G9IAW1"/>
<keyword evidence="2" id="KW-1185">Reference proteome</keyword>
<evidence type="ECO:0000313" key="1">
    <source>
        <dbReference type="EMBL" id="QIQ21353.1"/>
    </source>
</evidence>
<dbReference type="EMBL" id="CP050253">
    <property type="protein sequence ID" value="QIQ21353.1"/>
    <property type="molecule type" value="Genomic_DNA"/>
</dbReference>
<proteinExistence type="predicted"/>
<dbReference type="PANTHER" id="PTHR35175">
    <property type="entry name" value="DUF1289 DOMAIN-CONTAINING PROTEIN"/>
    <property type="match status" value="1"/>
</dbReference>
<name>A0A6G9IAW1_9GAMM</name>
<dbReference type="KEGG" id="orb:IPMB12_06410"/>
<sequence>MLDQIEIFDIESPCKRVCETNKQGYCMTCFRSRDERFLWLKFTNEQKRVVLRLCKQRALRRQYQLLQESQKAQIPETVDQLDLFGETEE</sequence>
<reference evidence="1 2" key="1">
    <citation type="submission" date="2020-03" db="EMBL/GenBank/DDBJ databases">
        <title>Complete genome sequence of Orbus sp. IPMB12 (BCRC 80908).</title>
        <authorList>
            <person name="Lo W.-S."/>
            <person name="Chang T.-H."/>
            <person name="Kuo C.-H."/>
        </authorList>
    </citation>
    <scope>NUCLEOTIDE SEQUENCE [LARGE SCALE GENOMIC DNA]</scope>
    <source>
        <strain evidence="1 2">IPMB12</strain>
    </source>
</reference>
<organism evidence="1 2">
    <name type="scientific">Zophobihabitans entericus</name>
    <dbReference type="NCBI Taxonomy" id="1635327"/>
    <lineage>
        <taxon>Bacteria</taxon>
        <taxon>Pseudomonadati</taxon>
        <taxon>Pseudomonadota</taxon>
        <taxon>Gammaproteobacteria</taxon>
        <taxon>Orbales</taxon>
        <taxon>Orbaceae</taxon>
        <taxon>Zophobihabitans</taxon>
    </lineage>
</organism>
<dbReference type="InterPro" id="IPR010710">
    <property type="entry name" value="DUF1289"/>
</dbReference>
<dbReference type="InParanoid" id="A0A6G9IAW1"/>
<dbReference type="PANTHER" id="PTHR35175:SF1">
    <property type="entry name" value="OXIDOREDUCTASE"/>
    <property type="match status" value="1"/>
</dbReference>
<dbReference type="Proteomes" id="UP000501168">
    <property type="component" value="Chromosome"/>
</dbReference>
<evidence type="ECO:0000313" key="2">
    <source>
        <dbReference type="Proteomes" id="UP000501168"/>
    </source>
</evidence>
<gene>
    <name evidence="1" type="ORF">IPMB12_06410</name>
</gene>